<dbReference type="PROSITE" id="PS51371">
    <property type="entry name" value="CBS"/>
    <property type="match status" value="1"/>
</dbReference>
<comment type="subcellular location">
    <subcellularLocation>
        <location evidence="1">Cell membrane</location>
        <topology evidence="1">Multi-pass membrane protein</topology>
    </subcellularLocation>
</comment>
<dbReference type="Pfam" id="PF00571">
    <property type="entry name" value="CBS"/>
    <property type="match status" value="1"/>
</dbReference>
<evidence type="ECO:0000256" key="7">
    <source>
        <dbReference type="PROSITE-ProRule" id="PRU00703"/>
    </source>
</evidence>
<feature type="transmembrane region" description="Helical" evidence="9">
    <location>
        <begin position="156"/>
        <end position="179"/>
    </location>
</feature>
<keyword evidence="6 8" id="KW-0472">Membrane</keyword>
<reference evidence="12" key="1">
    <citation type="submission" date="2020-10" db="EMBL/GenBank/DDBJ databases">
        <authorList>
            <person name="Gilroy R."/>
        </authorList>
    </citation>
    <scope>NUCLEOTIDE SEQUENCE</scope>
    <source>
        <strain evidence="12">11159</strain>
    </source>
</reference>
<dbReference type="Proteomes" id="UP000823613">
    <property type="component" value="Unassembled WGS sequence"/>
</dbReference>
<accession>A0A9D9DN55</accession>
<feature type="domain" description="CBS" evidence="10">
    <location>
        <begin position="305"/>
        <end position="363"/>
    </location>
</feature>
<proteinExistence type="predicted"/>
<dbReference type="InterPro" id="IPR000644">
    <property type="entry name" value="CBS_dom"/>
</dbReference>
<dbReference type="Gene3D" id="3.90.1280.20">
    <property type="match status" value="1"/>
</dbReference>
<feature type="transmembrane region" description="Helical" evidence="9">
    <location>
        <begin position="85"/>
        <end position="110"/>
    </location>
</feature>
<dbReference type="InterPro" id="IPR046342">
    <property type="entry name" value="CBS_dom_sf"/>
</dbReference>
<dbReference type="Pfam" id="PF01595">
    <property type="entry name" value="CNNM"/>
    <property type="match status" value="1"/>
</dbReference>
<keyword evidence="4" id="KW-0677">Repeat</keyword>
<evidence type="ECO:0000256" key="5">
    <source>
        <dbReference type="ARBA" id="ARBA00022989"/>
    </source>
</evidence>
<evidence type="ECO:0000256" key="1">
    <source>
        <dbReference type="ARBA" id="ARBA00004651"/>
    </source>
</evidence>
<dbReference type="PROSITE" id="PS51846">
    <property type="entry name" value="CNNM"/>
    <property type="match status" value="1"/>
</dbReference>
<evidence type="ECO:0000256" key="6">
    <source>
        <dbReference type="ARBA" id="ARBA00023136"/>
    </source>
</evidence>
<keyword evidence="5 8" id="KW-1133">Transmembrane helix</keyword>
<feature type="transmembrane region" description="Helical" evidence="9">
    <location>
        <begin position="26"/>
        <end position="47"/>
    </location>
</feature>
<dbReference type="GO" id="GO:0005886">
    <property type="term" value="C:plasma membrane"/>
    <property type="evidence" value="ECO:0007669"/>
    <property type="project" value="UniProtKB-SubCell"/>
</dbReference>
<keyword evidence="7" id="KW-0129">CBS domain</keyword>
<comment type="caution">
    <text evidence="12">The sequence shown here is derived from an EMBL/GenBank/DDBJ whole genome shotgun (WGS) entry which is preliminary data.</text>
</comment>
<keyword evidence="3 8" id="KW-0812">Transmembrane</keyword>
<keyword evidence="2" id="KW-1003">Cell membrane</keyword>
<dbReference type="SUPFAM" id="SSF54631">
    <property type="entry name" value="CBS-domain pair"/>
    <property type="match status" value="1"/>
</dbReference>
<organism evidence="12 13">
    <name type="scientific">Candidatus Onthovivens merdipullorum</name>
    <dbReference type="NCBI Taxonomy" id="2840889"/>
    <lineage>
        <taxon>Bacteria</taxon>
        <taxon>Bacillati</taxon>
        <taxon>Bacillota</taxon>
        <taxon>Bacilli</taxon>
        <taxon>Bacillales</taxon>
        <taxon>Candidatus Onthovivens</taxon>
    </lineage>
</organism>
<sequence length="375" mass="42733">MDPYFQILLDTASDPLPSNYDIVLGMPTWVCWLIIAILLLVSGLFSASENAYSNCNKYHFKSLANKGNFTAKLVSRLIDKFDNTLITVLVGNNIVQTFMSFLSALLFYNLCLKYNLGDGVEALLSTVVMAFLVYIVSDTVPKILSKAIPNRMAKILAYPVSFVFCLLYPIIMLFKGILWCVHKVFKVKDNNLLSKEDLMQSVSVAINDENGTEDKEEHLFENDEKEIVDNIFNFDTLKVKNVYTPKDKVLSLNIDNLTIDKLNKVISNVPYSRIPIYDNDEDNIIGILVIKTYFEEYVLDPHLDIRSILLKPIYVDINDNIDDVFKELNKEKTHLGIVTKDNKVIGIITMEDILEELVEDIDEIPIKRRGIPNGR</sequence>
<feature type="domain" description="CNNM transmembrane" evidence="11">
    <location>
        <begin position="24"/>
        <end position="217"/>
    </location>
</feature>
<dbReference type="PANTHER" id="PTHR43099:SF5">
    <property type="entry name" value="HLYC_CORC FAMILY TRANSPORTER"/>
    <property type="match status" value="1"/>
</dbReference>
<evidence type="ECO:0000256" key="3">
    <source>
        <dbReference type="ARBA" id="ARBA00022692"/>
    </source>
</evidence>
<evidence type="ECO:0000313" key="13">
    <source>
        <dbReference type="Proteomes" id="UP000823613"/>
    </source>
</evidence>
<evidence type="ECO:0000259" key="11">
    <source>
        <dbReference type="PROSITE" id="PS51846"/>
    </source>
</evidence>
<evidence type="ECO:0000259" key="10">
    <source>
        <dbReference type="PROSITE" id="PS51371"/>
    </source>
</evidence>
<dbReference type="InterPro" id="IPR051676">
    <property type="entry name" value="UPF0053_domain"/>
</dbReference>
<feature type="transmembrane region" description="Helical" evidence="9">
    <location>
        <begin position="122"/>
        <end position="144"/>
    </location>
</feature>
<dbReference type="CDD" id="cd04590">
    <property type="entry name" value="CBS_pair_CorC_HlyC_assoc"/>
    <property type="match status" value="1"/>
</dbReference>
<reference evidence="12" key="2">
    <citation type="journal article" date="2021" name="PeerJ">
        <title>Extensive microbial diversity within the chicken gut microbiome revealed by metagenomics and culture.</title>
        <authorList>
            <person name="Gilroy R."/>
            <person name="Ravi A."/>
            <person name="Getino M."/>
            <person name="Pursley I."/>
            <person name="Horton D.L."/>
            <person name="Alikhan N.F."/>
            <person name="Baker D."/>
            <person name="Gharbi K."/>
            <person name="Hall N."/>
            <person name="Watson M."/>
            <person name="Adriaenssens E.M."/>
            <person name="Foster-Nyarko E."/>
            <person name="Jarju S."/>
            <person name="Secka A."/>
            <person name="Antonio M."/>
            <person name="Oren A."/>
            <person name="Chaudhuri R.R."/>
            <person name="La Ragione R."/>
            <person name="Hildebrand F."/>
            <person name="Pallen M.J."/>
        </authorList>
    </citation>
    <scope>NUCLEOTIDE SEQUENCE</scope>
    <source>
        <strain evidence="12">11159</strain>
    </source>
</reference>
<evidence type="ECO:0000313" key="12">
    <source>
        <dbReference type="EMBL" id="MBO8428084.1"/>
    </source>
</evidence>
<dbReference type="EMBL" id="JADIMY010000117">
    <property type="protein sequence ID" value="MBO8428084.1"/>
    <property type="molecule type" value="Genomic_DNA"/>
</dbReference>
<dbReference type="Gene3D" id="3.10.580.10">
    <property type="entry name" value="CBS-domain"/>
    <property type="match status" value="1"/>
</dbReference>
<evidence type="ECO:0000256" key="9">
    <source>
        <dbReference type="SAM" id="Phobius"/>
    </source>
</evidence>
<dbReference type="AlphaFoldDB" id="A0A9D9DN55"/>
<name>A0A9D9DN55_9BACL</name>
<gene>
    <name evidence="12" type="ORF">IAC58_06050</name>
</gene>
<protein>
    <submittedName>
        <fullName evidence="12">DUF21 domain-containing protein</fullName>
    </submittedName>
</protein>
<dbReference type="PANTHER" id="PTHR43099">
    <property type="entry name" value="UPF0053 PROTEIN YRKA"/>
    <property type="match status" value="1"/>
</dbReference>
<dbReference type="InterPro" id="IPR044751">
    <property type="entry name" value="Ion_transp-like_CBS"/>
</dbReference>
<evidence type="ECO:0000256" key="8">
    <source>
        <dbReference type="PROSITE-ProRule" id="PRU01193"/>
    </source>
</evidence>
<dbReference type="InterPro" id="IPR002550">
    <property type="entry name" value="CNNM"/>
</dbReference>
<evidence type="ECO:0000256" key="2">
    <source>
        <dbReference type="ARBA" id="ARBA00022475"/>
    </source>
</evidence>
<evidence type="ECO:0000256" key="4">
    <source>
        <dbReference type="ARBA" id="ARBA00022737"/>
    </source>
</evidence>